<keyword evidence="2" id="KW-0812">Transmembrane</keyword>
<keyword evidence="4" id="KW-0472">Membrane</keyword>
<dbReference type="Pfam" id="PF05105">
    <property type="entry name" value="Phage_holin_4_1"/>
    <property type="match status" value="1"/>
</dbReference>
<proteinExistence type="inferred from homology"/>
<reference evidence="6" key="1">
    <citation type="submission" date="2023-03" db="EMBL/GenBank/DDBJ databases">
        <authorList>
            <person name="Shen W."/>
            <person name="Cai J."/>
        </authorList>
    </citation>
    <scope>NUCLEOTIDE SEQUENCE</scope>
    <source>
        <strain evidence="6">B245-2</strain>
    </source>
</reference>
<evidence type="ECO:0000256" key="3">
    <source>
        <dbReference type="ARBA" id="ARBA00022989"/>
    </source>
</evidence>
<evidence type="ECO:0000256" key="2">
    <source>
        <dbReference type="ARBA" id="ARBA00022692"/>
    </source>
</evidence>
<comment type="subcellular location">
    <subcellularLocation>
        <location evidence="1">Membrane</location>
        <topology evidence="1">Multi-pass membrane protein</topology>
    </subcellularLocation>
</comment>
<protein>
    <submittedName>
        <fullName evidence="6">Phage holin family protein</fullName>
    </submittedName>
</protein>
<dbReference type="Proteomes" id="UP001255696">
    <property type="component" value="Unassembled WGS sequence"/>
</dbReference>
<name>A0AAW8TSB8_9ENTE</name>
<evidence type="ECO:0000313" key="7">
    <source>
        <dbReference type="Proteomes" id="UP001255696"/>
    </source>
</evidence>
<gene>
    <name evidence="6" type="ORF">P7H47_11940</name>
</gene>
<dbReference type="GO" id="GO:0016020">
    <property type="term" value="C:membrane"/>
    <property type="evidence" value="ECO:0007669"/>
    <property type="project" value="UniProtKB-SubCell"/>
</dbReference>
<evidence type="ECO:0000256" key="1">
    <source>
        <dbReference type="ARBA" id="ARBA00004141"/>
    </source>
</evidence>
<organism evidence="6 7">
    <name type="scientific">Enterococcus cecorum</name>
    <dbReference type="NCBI Taxonomy" id="44008"/>
    <lineage>
        <taxon>Bacteria</taxon>
        <taxon>Bacillati</taxon>
        <taxon>Bacillota</taxon>
        <taxon>Bacilli</taxon>
        <taxon>Lactobacillales</taxon>
        <taxon>Enterococcaceae</taxon>
        <taxon>Enterococcus</taxon>
    </lineage>
</organism>
<sequence length="37" mass="4085">AISITENLGQMGVPIPSFVKERIEKLRDLTDKGDGQK</sequence>
<evidence type="ECO:0000256" key="4">
    <source>
        <dbReference type="ARBA" id="ARBA00023136"/>
    </source>
</evidence>
<comment type="caution">
    <text evidence="6">The sequence shown here is derived from an EMBL/GenBank/DDBJ whole genome shotgun (WGS) entry which is preliminary data.</text>
</comment>
<accession>A0AAW8TSB8</accession>
<dbReference type="EMBL" id="JARQBI010000068">
    <property type="protein sequence ID" value="MDT2797938.1"/>
    <property type="molecule type" value="Genomic_DNA"/>
</dbReference>
<dbReference type="AlphaFoldDB" id="A0AAW8TSB8"/>
<comment type="similarity">
    <text evidence="5">Belongs to the bacteriophage holin family. Cp-1 holin subfamily.</text>
</comment>
<feature type="non-terminal residue" evidence="6">
    <location>
        <position position="1"/>
    </location>
</feature>
<dbReference type="InterPro" id="IPR006480">
    <property type="entry name" value="Phage_holin_4_1"/>
</dbReference>
<evidence type="ECO:0000313" key="6">
    <source>
        <dbReference type="EMBL" id="MDT2797938.1"/>
    </source>
</evidence>
<evidence type="ECO:0000256" key="5">
    <source>
        <dbReference type="ARBA" id="ARBA00023600"/>
    </source>
</evidence>
<keyword evidence="3" id="KW-1133">Transmembrane helix</keyword>